<feature type="domain" description="BAAT/Acyl-CoA thioester hydrolase C-terminal" evidence="4">
    <location>
        <begin position="188"/>
        <end position="228"/>
    </location>
</feature>
<evidence type="ECO:0000259" key="3">
    <source>
        <dbReference type="Pfam" id="PF04775"/>
    </source>
</evidence>
<dbReference type="GeneTree" id="ENSGT01010000222336"/>
<feature type="domain" description="Acyl-CoA thioester hydrolase/bile acid-CoA amino acid N-acetyltransferase" evidence="3">
    <location>
        <begin position="48"/>
        <end position="168"/>
    </location>
</feature>
<name>A0A3Q3DZX6_9LABR</name>
<dbReference type="InterPro" id="IPR029058">
    <property type="entry name" value="AB_hydrolase_fold"/>
</dbReference>
<organism evidence="5 6">
    <name type="scientific">Labrus bergylta</name>
    <name type="common">ballan wrasse</name>
    <dbReference type="NCBI Taxonomy" id="56723"/>
    <lineage>
        <taxon>Eukaryota</taxon>
        <taxon>Metazoa</taxon>
        <taxon>Chordata</taxon>
        <taxon>Craniata</taxon>
        <taxon>Vertebrata</taxon>
        <taxon>Euteleostomi</taxon>
        <taxon>Actinopterygii</taxon>
        <taxon>Neopterygii</taxon>
        <taxon>Teleostei</taxon>
        <taxon>Neoteleostei</taxon>
        <taxon>Acanthomorphata</taxon>
        <taxon>Eupercaria</taxon>
        <taxon>Labriformes</taxon>
        <taxon>Labridae</taxon>
        <taxon>Labrus</taxon>
    </lineage>
</organism>
<evidence type="ECO:0000256" key="2">
    <source>
        <dbReference type="PIRSR" id="PIRSR016521-1"/>
    </source>
</evidence>
<feature type="active site" description="Charge relay system" evidence="2">
    <location>
        <position position="404"/>
    </location>
</feature>
<dbReference type="Gene3D" id="2.60.40.2240">
    <property type="entry name" value="Acyl-CoA thioester hydrolase/BAAT N-terminal domain"/>
    <property type="match status" value="1"/>
</dbReference>
<dbReference type="Gene3D" id="3.40.50.1820">
    <property type="entry name" value="alpha/beta hydrolase"/>
    <property type="match status" value="1"/>
</dbReference>
<sequence>MLSDIHLYIHWLKCHLLEYILRLQLQYQVLEAEMCQSVLLPSSRCLFDDPIQVKVAGLKSRQVVTMRARSTDDRGMVFSSLATYRADGNGEIEVDKDPSLSGSYIGVEPMGLLWSMKPDTLHKRFQKTNSLNPHVVRFSVHEEEGEGRMLAEATNERLLIGDGVSRIPGMRCFALSVHFHRSLFSCLSPQVGSKGVGVISQSKGGDIALSLAAFVPGVEAVVWINGCTGPFPAVLDLYTFGGGLSEKRASLLASRGFVVLTVALYGHDDMPKNIKEVHLDYFEESVEFLKSLFFFPQVGSKGVGMISLSKSGDLALSVASYLPGVEATVWINGCSANTALPLYYKKSQILPALMFDVSRMIPSESGAYNIKYVTNDPLLEENKATLIPIEKAKGRFLFVVSEDDLNWDSKTYTEEMVERLKHHGKDNFESMCYPRAGHYLEPPYGPYCPSSFHSLAGKPVLWGGEPRSHAAAEVHLWKKIQEFFRSSHVSRIPRLAC</sequence>
<dbReference type="PANTHER" id="PTHR10824:SF17">
    <property type="entry name" value="ACYL-COENZYME A THIOESTERASE 6"/>
    <property type="match status" value="1"/>
</dbReference>
<dbReference type="FunFam" id="3.40.50.1820:FF:000024">
    <property type="entry name" value="acyl-coenzyme A thioesterase 4"/>
    <property type="match status" value="1"/>
</dbReference>
<dbReference type="InterPro" id="IPR006862">
    <property type="entry name" value="Thio_Ohase/aa_AcTrfase"/>
</dbReference>
<keyword evidence="6" id="KW-1185">Reference proteome</keyword>
<comment type="similarity">
    <text evidence="1">Belongs to the C/M/P thioester hydrolase family.</text>
</comment>
<dbReference type="InParanoid" id="A0A3Q3DZX6"/>
<dbReference type="InterPro" id="IPR016662">
    <property type="entry name" value="Acyl-CoA_thioEstase_long-chain"/>
</dbReference>
<dbReference type="Proteomes" id="UP000261660">
    <property type="component" value="Unplaced"/>
</dbReference>
<dbReference type="GO" id="GO:0006637">
    <property type="term" value="P:acyl-CoA metabolic process"/>
    <property type="evidence" value="ECO:0007669"/>
    <property type="project" value="InterPro"/>
</dbReference>
<evidence type="ECO:0000313" key="5">
    <source>
        <dbReference type="Ensembl" id="ENSLBEP00000000247.1"/>
    </source>
</evidence>
<evidence type="ECO:0000256" key="1">
    <source>
        <dbReference type="ARBA" id="ARBA00006538"/>
    </source>
</evidence>
<evidence type="ECO:0000259" key="4">
    <source>
        <dbReference type="Pfam" id="PF08840"/>
    </source>
</evidence>
<dbReference type="PIRSF" id="PIRSF016521">
    <property type="entry name" value="Acyl-CoA_hydro"/>
    <property type="match status" value="1"/>
</dbReference>
<dbReference type="AlphaFoldDB" id="A0A3Q3DZX6"/>
<dbReference type="GO" id="GO:0047617">
    <property type="term" value="F:fatty acyl-CoA hydrolase activity"/>
    <property type="evidence" value="ECO:0007669"/>
    <property type="project" value="TreeGrafter"/>
</dbReference>
<dbReference type="InterPro" id="IPR042490">
    <property type="entry name" value="Thio_Ohase/BAAT_N"/>
</dbReference>
<proteinExistence type="inferred from homology"/>
<reference evidence="5" key="2">
    <citation type="submission" date="2025-09" db="UniProtKB">
        <authorList>
            <consortium name="Ensembl"/>
        </authorList>
    </citation>
    <scope>IDENTIFICATION</scope>
</reference>
<dbReference type="Pfam" id="PF04775">
    <property type="entry name" value="Bile_Hydr_Trans"/>
    <property type="match status" value="1"/>
</dbReference>
<dbReference type="Ensembl" id="ENSLBET00000000257.1">
    <property type="protein sequence ID" value="ENSLBEP00000000247.1"/>
    <property type="gene ID" value="ENSLBEG00000000115.1"/>
</dbReference>
<dbReference type="Pfam" id="PF08840">
    <property type="entry name" value="BAAT_C"/>
    <property type="match status" value="2"/>
</dbReference>
<feature type="active site" description="Charge relay system" evidence="2">
    <location>
        <position position="438"/>
    </location>
</feature>
<reference evidence="5" key="1">
    <citation type="submission" date="2025-08" db="UniProtKB">
        <authorList>
            <consortium name="Ensembl"/>
        </authorList>
    </citation>
    <scope>IDENTIFICATION</scope>
</reference>
<accession>A0A3Q3DZX6</accession>
<dbReference type="GO" id="GO:0006631">
    <property type="term" value="P:fatty acid metabolic process"/>
    <property type="evidence" value="ECO:0007669"/>
    <property type="project" value="TreeGrafter"/>
</dbReference>
<dbReference type="InterPro" id="IPR014940">
    <property type="entry name" value="BAAT_C"/>
</dbReference>
<dbReference type="PANTHER" id="PTHR10824">
    <property type="entry name" value="ACYL-COENZYME A THIOESTERASE-RELATED"/>
    <property type="match status" value="1"/>
</dbReference>
<protein>
    <submittedName>
        <fullName evidence="5">Uncharacterized protein</fullName>
    </submittedName>
</protein>
<feature type="domain" description="BAAT/Acyl-CoA thioester hydrolase C-terminal" evidence="4">
    <location>
        <begin position="277"/>
        <end position="486"/>
    </location>
</feature>
<dbReference type="SUPFAM" id="SSF53474">
    <property type="entry name" value="alpha/beta-Hydrolases"/>
    <property type="match status" value="1"/>
</dbReference>
<evidence type="ECO:0000313" key="6">
    <source>
        <dbReference type="Proteomes" id="UP000261660"/>
    </source>
</evidence>
<feature type="active site" description="Charge relay system" evidence="2">
    <location>
        <position position="309"/>
    </location>
</feature>
<dbReference type="STRING" id="56723.ENSLBEP00000000247"/>